<dbReference type="PANTHER" id="PTHR30055">
    <property type="entry name" value="HTH-TYPE TRANSCRIPTIONAL REGULATOR RUTR"/>
    <property type="match status" value="1"/>
</dbReference>
<dbReference type="STRING" id="1895771.BGO89_11510"/>
<evidence type="ECO:0000256" key="3">
    <source>
        <dbReference type="ARBA" id="ARBA00023163"/>
    </source>
</evidence>
<dbReference type="PRINTS" id="PR00455">
    <property type="entry name" value="HTHTETR"/>
</dbReference>
<evidence type="ECO:0000256" key="4">
    <source>
        <dbReference type="PROSITE-ProRule" id="PRU00335"/>
    </source>
</evidence>
<proteinExistence type="predicted"/>
<sequence length="231" mass="26549">MGIAERKQREKQEMRDLILEAATEMFISDGFEKTSIRNIAESIEYSPATIYLYFADKDELFHAIHESGFRMLIDSFQSVSSIADPMERLAALGKVYIHFGIQNPEFYDLMFIMRAPISTIERAGEWKCGMEAFEFLHAIIRECLEQDLLNVDDQPSPAISMMVWSVVHGLVSLHVRQRMKIVGMKYQRLQNDDTPASERVDLPTTDEEVEGLLFGTVDMFVNALRKRKRSG</sequence>
<dbReference type="EMBL" id="MKVH01000024">
    <property type="protein sequence ID" value="OJX57123.1"/>
    <property type="molecule type" value="Genomic_DNA"/>
</dbReference>
<protein>
    <recommendedName>
        <fullName evidence="5">HTH tetR-type domain-containing protein</fullName>
    </recommendedName>
</protein>
<dbReference type="InterPro" id="IPR050109">
    <property type="entry name" value="HTH-type_TetR-like_transc_reg"/>
</dbReference>
<comment type="caution">
    <text evidence="6">The sequence shown here is derived from an EMBL/GenBank/DDBJ whole genome shotgun (WGS) entry which is preliminary data.</text>
</comment>
<dbReference type="InterPro" id="IPR001647">
    <property type="entry name" value="HTH_TetR"/>
</dbReference>
<dbReference type="GO" id="GO:0000976">
    <property type="term" value="F:transcription cis-regulatory region binding"/>
    <property type="evidence" value="ECO:0007669"/>
    <property type="project" value="TreeGrafter"/>
</dbReference>
<keyword evidence="1" id="KW-0805">Transcription regulation</keyword>
<evidence type="ECO:0000259" key="5">
    <source>
        <dbReference type="PROSITE" id="PS50977"/>
    </source>
</evidence>
<dbReference type="Pfam" id="PF13305">
    <property type="entry name" value="TetR_C_33"/>
    <property type="match status" value="1"/>
</dbReference>
<keyword evidence="3" id="KW-0804">Transcription</keyword>
<dbReference type="InterPro" id="IPR036271">
    <property type="entry name" value="Tet_transcr_reg_TetR-rel_C_sf"/>
</dbReference>
<accession>A0A1M3KXL5</accession>
<keyword evidence="2 4" id="KW-0238">DNA-binding</keyword>
<dbReference type="SUPFAM" id="SSF48498">
    <property type="entry name" value="Tetracyclin repressor-like, C-terminal domain"/>
    <property type="match status" value="1"/>
</dbReference>
<dbReference type="InterPro" id="IPR025996">
    <property type="entry name" value="MT1864/Rv1816-like_C"/>
</dbReference>
<reference evidence="6 7" key="1">
    <citation type="submission" date="2016-09" db="EMBL/GenBank/DDBJ databases">
        <title>Genome-resolved meta-omics ties microbial dynamics to process performance in biotechnology for thiocyanate degradation.</title>
        <authorList>
            <person name="Kantor R.S."/>
            <person name="Huddy R.J."/>
            <person name="Iyer R."/>
            <person name="Thomas B.C."/>
            <person name="Brown C.T."/>
            <person name="Anantharaman K."/>
            <person name="Tringe S."/>
            <person name="Hettich R.L."/>
            <person name="Harrison S.T."/>
            <person name="Banfield J.F."/>
        </authorList>
    </citation>
    <scope>NUCLEOTIDE SEQUENCE [LARGE SCALE GENOMIC DNA]</scope>
    <source>
        <strain evidence="6">59-99</strain>
    </source>
</reference>
<dbReference type="Proteomes" id="UP000184233">
    <property type="component" value="Unassembled WGS sequence"/>
</dbReference>
<name>A0A1M3KXL5_9BACT</name>
<dbReference type="GO" id="GO:0003700">
    <property type="term" value="F:DNA-binding transcription factor activity"/>
    <property type="evidence" value="ECO:0007669"/>
    <property type="project" value="TreeGrafter"/>
</dbReference>
<dbReference type="InterPro" id="IPR009057">
    <property type="entry name" value="Homeodomain-like_sf"/>
</dbReference>
<dbReference type="Gene3D" id="1.10.357.10">
    <property type="entry name" value="Tetracycline Repressor, domain 2"/>
    <property type="match status" value="1"/>
</dbReference>
<evidence type="ECO:0000256" key="1">
    <source>
        <dbReference type="ARBA" id="ARBA00023015"/>
    </source>
</evidence>
<dbReference type="PANTHER" id="PTHR30055:SF234">
    <property type="entry name" value="HTH-TYPE TRANSCRIPTIONAL REGULATOR BETI"/>
    <property type="match status" value="1"/>
</dbReference>
<evidence type="ECO:0000313" key="7">
    <source>
        <dbReference type="Proteomes" id="UP000184233"/>
    </source>
</evidence>
<dbReference type="Pfam" id="PF00440">
    <property type="entry name" value="TetR_N"/>
    <property type="match status" value="1"/>
</dbReference>
<dbReference type="PROSITE" id="PS50977">
    <property type="entry name" value="HTH_TETR_2"/>
    <property type="match status" value="1"/>
</dbReference>
<gene>
    <name evidence="6" type="ORF">BGO89_11510</name>
</gene>
<organism evidence="6 7">
    <name type="scientific">Candidatus Kapaibacterium thiocyanatum</name>
    <dbReference type="NCBI Taxonomy" id="1895771"/>
    <lineage>
        <taxon>Bacteria</taxon>
        <taxon>Pseudomonadati</taxon>
        <taxon>Candidatus Kapaibacteriota</taxon>
        <taxon>Candidatus Kapaibacteriia</taxon>
        <taxon>Candidatus Kapaibacteriales</taxon>
        <taxon>Candidatus Kapaibacteriaceae</taxon>
        <taxon>Candidatus Kapaibacterium</taxon>
    </lineage>
</organism>
<dbReference type="AlphaFoldDB" id="A0A1M3KXL5"/>
<feature type="domain" description="HTH tetR-type" evidence="5">
    <location>
        <begin position="12"/>
        <end position="72"/>
    </location>
</feature>
<feature type="DNA-binding region" description="H-T-H motif" evidence="4">
    <location>
        <begin position="35"/>
        <end position="54"/>
    </location>
</feature>
<evidence type="ECO:0000313" key="6">
    <source>
        <dbReference type="EMBL" id="OJX57123.1"/>
    </source>
</evidence>
<dbReference type="SUPFAM" id="SSF46689">
    <property type="entry name" value="Homeodomain-like"/>
    <property type="match status" value="1"/>
</dbReference>
<evidence type="ECO:0000256" key="2">
    <source>
        <dbReference type="ARBA" id="ARBA00023125"/>
    </source>
</evidence>